<dbReference type="PANTHER" id="PTHR42829">
    <property type="entry name" value="NADH-UBIQUINONE OXIDOREDUCTASE CHAIN 5"/>
    <property type="match status" value="1"/>
</dbReference>
<keyword evidence="4 7" id="KW-0812">Transmembrane</keyword>
<comment type="function">
    <text evidence="7">Part of an energy-coupled inorganic carbon pump.</text>
</comment>
<keyword evidence="2 7" id="KW-0813">Transport</keyword>
<comment type="similarity">
    <text evidence="7">Belongs to the inorganic carbon transporter (TC 9.A.2) DabB family.</text>
</comment>
<dbReference type="Proteomes" id="UP000427716">
    <property type="component" value="Chromosome"/>
</dbReference>
<evidence type="ECO:0000256" key="3">
    <source>
        <dbReference type="ARBA" id="ARBA00022475"/>
    </source>
</evidence>
<protein>
    <recommendedName>
        <fullName evidence="7">Probable inorganic carbon transporter subunit DabB</fullName>
    </recommendedName>
</protein>
<keyword evidence="5 7" id="KW-1133">Transmembrane helix</keyword>
<feature type="transmembrane region" description="Helical" evidence="7">
    <location>
        <begin position="254"/>
        <end position="273"/>
    </location>
</feature>
<dbReference type="GO" id="GO:0012505">
    <property type="term" value="C:endomembrane system"/>
    <property type="evidence" value="ECO:0007669"/>
    <property type="project" value="UniProtKB-SubCell"/>
</dbReference>
<feature type="domain" description="NADH:quinone oxidoreductase/Mrp antiporter transmembrane" evidence="9">
    <location>
        <begin position="141"/>
        <end position="365"/>
    </location>
</feature>
<evidence type="ECO:0000259" key="9">
    <source>
        <dbReference type="Pfam" id="PF00361"/>
    </source>
</evidence>
<proteinExistence type="inferred from homology"/>
<dbReference type="PANTHER" id="PTHR42829:SF1">
    <property type="entry name" value="INORGANIC CARBON TRANSPORTER SUBUNIT DABB-RELATED"/>
    <property type="match status" value="1"/>
</dbReference>
<feature type="transmembrane region" description="Helical" evidence="7">
    <location>
        <begin position="224"/>
        <end position="242"/>
    </location>
</feature>
<feature type="transmembrane region" description="Helical" evidence="7">
    <location>
        <begin position="123"/>
        <end position="140"/>
    </location>
</feature>
<evidence type="ECO:0000256" key="2">
    <source>
        <dbReference type="ARBA" id="ARBA00022448"/>
    </source>
</evidence>
<dbReference type="NCBIfam" id="NF006029">
    <property type="entry name" value="PRK08168.1"/>
    <property type="match status" value="1"/>
</dbReference>
<feature type="transmembrane region" description="Helical" evidence="7">
    <location>
        <begin position="93"/>
        <end position="111"/>
    </location>
</feature>
<dbReference type="GO" id="GO:0042773">
    <property type="term" value="P:ATP synthesis coupled electron transport"/>
    <property type="evidence" value="ECO:0007669"/>
    <property type="project" value="InterPro"/>
</dbReference>
<dbReference type="AlphaFoldDB" id="A0A6I6CUV0"/>
<evidence type="ECO:0000256" key="7">
    <source>
        <dbReference type="HAMAP-Rule" id="MF_00862"/>
    </source>
</evidence>
<dbReference type="RefSeq" id="WP_156573540.1">
    <property type="nucleotide sequence ID" value="NZ_CP046415.1"/>
</dbReference>
<dbReference type="PRINTS" id="PR01434">
    <property type="entry name" value="NADHDHGNASE5"/>
</dbReference>
<dbReference type="HAMAP" id="MF_00862">
    <property type="entry name" value="DabB"/>
    <property type="match status" value="1"/>
</dbReference>
<feature type="transmembrane region" description="Helical" evidence="7">
    <location>
        <begin position="471"/>
        <end position="491"/>
    </location>
</feature>
<evidence type="ECO:0000256" key="4">
    <source>
        <dbReference type="ARBA" id="ARBA00022692"/>
    </source>
</evidence>
<name>A0A6I6CUV0_9GAMM</name>
<feature type="domain" description="NADH-Ubiquinone oxidoreductase (complex I) chain 5 N-terminal" evidence="10">
    <location>
        <begin position="83"/>
        <end position="125"/>
    </location>
</feature>
<feature type="transmembrane region" description="Helical" evidence="7">
    <location>
        <begin position="146"/>
        <end position="165"/>
    </location>
</feature>
<evidence type="ECO:0000313" key="12">
    <source>
        <dbReference type="Proteomes" id="UP000427716"/>
    </source>
</evidence>
<gene>
    <name evidence="7" type="primary">dabB</name>
    <name evidence="11" type="ORF">GM160_04590</name>
</gene>
<evidence type="ECO:0000256" key="8">
    <source>
        <dbReference type="RuleBase" id="RU000320"/>
    </source>
</evidence>
<comment type="subcellular location">
    <subcellularLocation>
        <location evidence="7">Cell membrane</location>
        <topology evidence="7">Multi-pass membrane protein</topology>
    </subcellularLocation>
    <subcellularLocation>
        <location evidence="1">Endomembrane system</location>
        <topology evidence="1">Multi-pass membrane protein</topology>
    </subcellularLocation>
    <subcellularLocation>
        <location evidence="8">Membrane</location>
        <topology evidence="8">Multi-pass membrane protein</topology>
    </subcellularLocation>
</comment>
<feature type="transmembrane region" description="Helical" evidence="7">
    <location>
        <begin position="373"/>
        <end position="398"/>
    </location>
</feature>
<dbReference type="GO" id="GO:0003954">
    <property type="term" value="F:NADH dehydrogenase activity"/>
    <property type="evidence" value="ECO:0007669"/>
    <property type="project" value="TreeGrafter"/>
</dbReference>
<dbReference type="GO" id="GO:0005886">
    <property type="term" value="C:plasma membrane"/>
    <property type="evidence" value="ECO:0007669"/>
    <property type="project" value="UniProtKB-SubCell"/>
</dbReference>
<keyword evidence="12" id="KW-1185">Reference proteome</keyword>
<feature type="transmembrane region" description="Helical" evidence="7">
    <location>
        <begin position="434"/>
        <end position="451"/>
    </location>
</feature>
<dbReference type="EMBL" id="CP046415">
    <property type="protein sequence ID" value="QGT78236.1"/>
    <property type="molecule type" value="Genomic_DNA"/>
</dbReference>
<reference evidence="11 12" key="1">
    <citation type="submission" date="2019-11" db="EMBL/GenBank/DDBJ databases">
        <authorList>
            <person name="Zhang J."/>
            <person name="Sun C."/>
        </authorList>
    </citation>
    <scope>NUCLEOTIDE SEQUENCE [LARGE SCALE GENOMIC DNA]</scope>
    <source>
        <strain evidence="12">sp2</strain>
    </source>
</reference>
<evidence type="ECO:0000256" key="6">
    <source>
        <dbReference type="ARBA" id="ARBA00023136"/>
    </source>
</evidence>
<evidence type="ECO:0000313" key="11">
    <source>
        <dbReference type="EMBL" id="QGT78236.1"/>
    </source>
</evidence>
<evidence type="ECO:0000256" key="5">
    <source>
        <dbReference type="ARBA" id="ARBA00022989"/>
    </source>
</evidence>
<evidence type="ECO:0000259" key="10">
    <source>
        <dbReference type="Pfam" id="PF00662"/>
    </source>
</evidence>
<dbReference type="InterPro" id="IPR046396">
    <property type="entry name" value="Transporter_DabB"/>
</dbReference>
<feature type="transmembrane region" description="Helical" evidence="7">
    <location>
        <begin position="404"/>
        <end position="422"/>
    </location>
</feature>
<dbReference type="GO" id="GO:0008137">
    <property type="term" value="F:NADH dehydrogenase (ubiquinone) activity"/>
    <property type="evidence" value="ECO:0007669"/>
    <property type="project" value="InterPro"/>
</dbReference>
<keyword evidence="6 7" id="KW-0472">Membrane</keyword>
<organism evidence="11 12">
    <name type="scientific">Guyparkeria halophila</name>
    <dbReference type="NCBI Taxonomy" id="47960"/>
    <lineage>
        <taxon>Bacteria</taxon>
        <taxon>Pseudomonadati</taxon>
        <taxon>Pseudomonadota</taxon>
        <taxon>Gammaproteobacteria</taxon>
        <taxon>Chromatiales</taxon>
        <taxon>Thioalkalibacteraceae</taxon>
        <taxon>Guyparkeria</taxon>
    </lineage>
</organism>
<dbReference type="GO" id="GO:0015990">
    <property type="term" value="P:electron transport coupled proton transport"/>
    <property type="evidence" value="ECO:0007669"/>
    <property type="project" value="TreeGrafter"/>
</dbReference>
<dbReference type="KEGG" id="ghl:GM160_04590"/>
<accession>A0A6I6CUV0</accession>
<feature type="transmembrane region" description="Helical" evidence="7">
    <location>
        <begin position="322"/>
        <end position="342"/>
    </location>
</feature>
<sequence length="554" mass="58517">MNTLTNWPLAGALLALMPLLLLIAAIPATAGGVEAAIRYRRRVRWAAIGALALAIAATVVFLAGDRASLTIAALPLPGEIGALALSIQVDQLTMALAVLVALVVTLIARYSEKYLDGDPQQARFFRLLALTAGFFLLVVISGNLALFTLAIILTGFSLHKLLLFYPDRPRAVMATHKKSLFSRSADACLVGATLLIGHQVGSLQFDAIAEWANAQDGMPFGMHAAAFLIVLAAILKSAQFPFHGWLLQVMEAPTPVSALMHAGIVYSGAIIVLRTSEFLLAQGSALFLLAIMGLITLVIASLVMLTQTAVKSSLAWSTTGQLGFMLLELGLGLFALALLHLIGHSLYKAHAFLAAGSIPDQLRQPKPAARRRVGVATWAVTIVASLALTAALAAVLGLSVSHEPALIALIAIVALAVAQLVLKAIIVAPGAAGIARAAGLAAIMAAVYFALHEAFVTLFGPTVAGIPDTLTPAYGLMLGLTTISFLFLAWLQGPGRDHFNGSGRKGLFVHLYNGLYVDLLVERAAHRLWPHKVGQHRSRHDALKAQTPVTTTQY</sequence>
<keyword evidence="3 7" id="KW-1003">Cell membrane</keyword>
<dbReference type="Pfam" id="PF00662">
    <property type="entry name" value="Proton_antipo_N"/>
    <property type="match status" value="1"/>
</dbReference>
<feature type="transmembrane region" description="Helical" evidence="7">
    <location>
        <begin position="285"/>
        <end position="310"/>
    </location>
</feature>
<dbReference type="InterPro" id="IPR001516">
    <property type="entry name" value="Proton_antipo_N"/>
</dbReference>
<dbReference type="InterPro" id="IPR003945">
    <property type="entry name" value="NU5C-like"/>
</dbReference>
<dbReference type="InterPro" id="IPR001750">
    <property type="entry name" value="ND/Mrp_TM"/>
</dbReference>
<dbReference type="Pfam" id="PF00361">
    <property type="entry name" value="Proton_antipo_M"/>
    <property type="match status" value="1"/>
</dbReference>
<comment type="subunit">
    <text evidence="7">Forms a complex with DabA.</text>
</comment>
<evidence type="ECO:0000256" key="1">
    <source>
        <dbReference type="ARBA" id="ARBA00004127"/>
    </source>
</evidence>
<feature type="transmembrane region" description="Helical" evidence="7">
    <location>
        <begin position="45"/>
        <end position="62"/>
    </location>
</feature>